<comment type="caution">
    <text evidence="1">The sequence shown here is derived from an EMBL/GenBank/DDBJ whole genome shotgun (WGS) entry which is preliminary data.</text>
</comment>
<protein>
    <submittedName>
        <fullName evidence="1">Uncharacterized protein</fullName>
    </submittedName>
</protein>
<dbReference type="EMBL" id="ABWK02000009">
    <property type="protein sequence ID" value="EEX69651.1"/>
    <property type="molecule type" value="Genomic_DNA"/>
</dbReference>
<evidence type="ECO:0000313" key="2">
    <source>
        <dbReference type="Proteomes" id="UP000003671"/>
    </source>
</evidence>
<organism evidence="1 2">
    <name type="scientific">Mitsuokella multacida DSM 20544</name>
    <dbReference type="NCBI Taxonomy" id="500635"/>
    <lineage>
        <taxon>Bacteria</taxon>
        <taxon>Bacillati</taxon>
        <taxon>Bacillota</taxon>
        <taxon>Negativicutes</taxon>
        <taxon>Selenomonadales</taxon>
        <taxon>Selenomonadaceae</taxon>
        <taxon>Mitsuokella</taxon>
    </lineage>
</organism>
<gene>
    <name evidence="1" type="ORF">MITSMUL_03700</name>
</gene>
<sequence length="39" mass="4643">MCLTCHKFSRIQENLPECRKKYRKGMSSATVHFPDSYHI</sequence>
<keyword evidence="2" id="KW-1185">Reference proteome</keyword>
<accession>C9KKK2</accession>
<evidence type="ECO:0000313" key="1">
    <source>
        <dbReference type="EMBL" id="EEX69651.1"/>
    </source>
</evidence>
<name>C9KKK2_9FIRM</name>
<proteinExistence type="predicted"/>
<dbReference type="HOGENOM" id="CLU_3312819_0_0_9"/>
<dbReference type="Proteomes" id="UP000003671">
    <property type="component" value="Unassembled WGS sequence"/>
</dbReference>
<reference evidence="1" key="1">
    <citation type="submission" date="2009-09" db="EMBL/GenBank/DDBJ databases">
        <authorList>
            <person name="Weinstock G."/>
            <person name="Sodergren E."/>
            <person name="Clifton S."/>
            <person name="Fulton L."/>
            <person name="Fulton B."/>
            <person name="Courtney L."/>
            <person name="Fronick C."/>
            <person name="Harrison M."/>
            <person name="Strong C."/>
            <person name="Farmer C."/>
            <person name="Delahaunty K."/>
            <person name="Markovic C."/>
            <person name="Hall O."/>
            <person name="Minx P."/>
            <person name="Tomlinson C."/>
            <person name="Mitreva M."/>
            <person name="Nelson J."/>
            <person name="Hou S."/>
            <person name="Wollam A."/>
            <person name="Pepin K.H."/>
            <person name="Johnson M."/>
            <person name="Bhonagiri V."/>
            <person name="Nash W.E."/>
            <person name="Warren W."/>
            <person name="Chinwalla A."/>
            <person name="Mardis E.R."/>
            <person name="Wilson R.K."/>
        </authorList>
    </citation>
    <scope>NUCLEOTIDE SEQUENCE [LARGE SCALE GENOMIC DNA]</scope>
    <source>
        <strain evidence="1">DSM 20544</strain>
    </source>
</reference>
<dbReference type="AlphaFoldDB" id="C9KKK2"/>